<evidence type="ECO:0000313" key="1">
    <source>
        <dbReference type="EMBL" id="MBF7978089.1"/>
    </source>
</evidence>
<proteinExistence type="predicted"/>
<dbReference type="InterPro" id="IPR007933">
    <property type="entry name" value="Transcrpt_activ_CII"/>
</dbReference>
<reference evidence="1 2" key="1">
    <citation type="submission" date="2020-11" db="EMBL/GenBank/DDBJ databases">
        <title>Taxonomic investigation of Rahnella strains.</title>
        <authorList>
            <person name="Lee S.D."/>
        </authorList>
    </citation>
    <scope>NUCLEOTIDE SEQUENCE [LARGE SCALE GENOMIC DNA]</scope>
    <source>
        <strain evidence="1 2">SAP-17</strain>
    </source>
</reference>
<dbReference type="InterPro" id="IPR010982">
    <property type="entry name" value="Lambda_DNA-bd_dom_sf"/>
</dbReference>
<dbReference type="RefSeq" id="WP_195812717.1">
    <property type="nucleotide sequence ID" value="NZ_JADOBI010000001.1"/>
</dbReference>
<name>A0ABS0E475_9GAMM</name>
<sequence length="92" mass="10311">MEHATQSKKAMQIETKLLNKLAMIGQNNFAKAMKVPEYTVSRWKAGLFKQVSMMLAVLEYGVEDEDLARLAKTVAQMLTKEKAPSCVNSFEA</sequence>
<accession>A0ABS0E475</accession>
<comment type="caution">
    <text evidence="1">The sequence shown here is derived from an EMBL/GenBank/DDBJ whole genome shotgun (WGS) entry which is preliminary data.</text>
</comment>
<gene>
    <name evidence="1" type="ORF">IV433_01545</name>
</gene>
<organism evidence="1 2">
    <name type="scientific">Rahnella laticis</name>
    <dbReference type="NCBI Taxonomy" id="2787622"/>
    <lineage>
        <taxon>Bacteria</taxon>
        <taxon>Pseudomonadati</taxon>
        <taxon>Pseudomonadota</taxon>
        <taxon>Gammaproteobacteria</taxon>
        <taxon>Enterobacterales</taxon>
        <taxon>Yersiniaceae</taxon>
        <taxon>Rahnella</taxon>
    </lineage>
</organism>
<dbReference type="SUPFAM" id="SSF47413">
    <property type="entry name" value="lambda repressor-like DNA-binding domains"/>
    <property type="match status" value="1"/>
</dbReference>
<keyword evidence="2" id="KW-1185">Reference proteome</keyword>
<dbReference type="Gene3D" id="1.10.260.40">
    <property type="entry name" value="lambda repressor-like DNA-binding domains"/>
    <property type="match status" value="1"/>
</dbReference>
<protein>
    <submittedName>
        <fullName evidence="1">Uncharacterized protein</fullName>
    </submittedName>
</protein>
<dbReference type="Proteomes" id="UP000636811">
    <property type="component" value="Unassembled WGS sequence"/>
</dbReference>
<dbReference type="EMBL" id="JADOBI010000001">
    <property type="protein sequence ID" value="MBF7978089.1"/>
    <property type="molecule type" value="Genomic_DNA"/>
</dbReference>
<evidence type="ECO:0000313" key="2">
    <source>
        <dbReference type="Proteomes" id="UP000636811"/>
    </source>
</evidence>
<dbReference type="Pfam" id="PF05269">
    <property type="entry name" value="Phage_CII"/>
    <property type="match status" value="1"/>
</dbReference>